<accession>A0ABN7VU31</accession>
<comment type="caution">
    <text evidence="1">The sequence shown here is derived from an EMBL/GenBank/DDBJ whole genome shotgun (WGS) entry which is preliminary data.</text>
</comment>
<reference evidence="1 2" key="1">
    <citation type="submission" date="2021-06" db="EMBL/GenBank/DDBJ databases">
        <authorList>
            <person name="Kallberg Y."/>
            <person name="Tangrot J."/>
            <person name="Rosling A."/>
        </authorList>
    </citation>
    <scope>NUCLEOTIDE SEQUENCE [LARGE SCALE GENOMIC DNA]</scope>
    <source>
        <strain evidence="1 2">120-4 pot B 10/14</strain>
    </source>
</reference>
<protein>
    <submittedName>
        <fullName evidence="1">41870_t:CDS:1</fullName>
    </submittedName>
</protein>
<proteinExistence type="predicted"/>
<gene>
    <name evidence="1" type="ORF">GMARGA_LOCUS22660</name>
</gene>
<dbReference type="Proteomes" id="UP000789901">
    <property type="component" value="Unassembled WGS sequence"/>
</dbReference>
<dbReference type="EMBL" id="CAJVQB010022073">
    <property type="protein sequence ID" value="CAG8798724.1"/>
    <property type="molecule type" value="Genomic_DNA"/>
</dbReference>
<evidence type="ECO:0000313" key="2">
    <source>
        <dbReference type="Proteomes" id="UP000789901"/>
    </source>
</evidence>
<evidence type="ECO:0000313" key="1">
    <source>
        <dbReference type="EMBL" id="CAG8798724.1"/>
    </source>
</evidence>
<sequence>MQLTIGLKSDLRSSEPSLVTTLSPSLSFSSSPLFSLPFLSSTLLFLNINTSSSNSSLLVFFAIFAEPLSNFNIIFEDAATVNDVSGTFDVEATAAIIASVDDVGSFAAIVVSDVIGVFDLASVAGFDNMGIGAFDDVGISAFDDVDIGAFEDTTDLMF</sequence>
<name>A0ABN7VU31_GIGMA</name>
<keyword evidence="2" id="KW-1185">Reference proteome</keyword>
<organism evidence="1 2">
    <name type="scientific">Gigaspora margarita</name>
    <dbReference type="NCBI Taxonomy" id="4874"/>
    <lineage>
        <taxon>Eukaryota</taxon>
        <taxon>Fungi</taxon>
        <taxon>Fungi incertae sedis</taxon>
        <taxon>Mucoromycota</taxon>
        <taxon>Glomeromycotina</taxon>
        <taxon>Glomeromycetes</taxon>
        <taxon>Diversisporales</taxon>
        <taxon>Gigasporaceae</taxon>
        <taxon>Gigaspora</taxon>
    </lineage>
</organism>
<feature type="non-terminal residue" evidence="1">
    <location>
        <position position="158"/>
    </location>
</feature>